<feature type="transmembrane region" description="Helical" evidence="1">
    <location>
        <begin position="54"/>
        <end position="74"/>
    </location>
</feature>
<evidence type="ECO:0000313" key="2">
    <source>
        <dbReference type="EnsemblPlants" id="Kaladp0059s0007.1.v1.1"/>
    </source>
</evidence>
<evidence type="ECO:0000256" key="1">
    <source>
        <dbReference type="SAM" id="Phobius"/>
    </source>
</evidence>
<dbReference type="AlphaFoldDB" id="A0A7N0UAJ8"/>
<dbReference type="Gramene" id="Kaladp0059s0007.1.v1.1">
    <property type="protein sequence ID" value="Kaladp0059s0007.1.v1.1"/>
    <property type="gene ID" value="Kaladp0059s0007.v1.1"/>
</dbReference>
<accession>A0A7N0UAJ8</accession>
<name>A0A7N0UAJ8_KALFE</name>
<keyword evidence="1" id="KW-0812">Transmembrane</keyword>
<sequence length="195" mass="21615">MEFTLGIACFLTSIGGIATYVLGIFAEIKRMPPPMPVLLKHGKMKCNYPEDHSIYFGYLAILFTVLSSVVGSMYKYHRAGGVRVPADAYQHNSMLKVFYCWAMFMEGLALYMMIKPLYTMRQLGNMTYEQAIVKCPSPDRGLVAGGALSAFGAALLWIVVFVFARNCRLDFLRGDDGNSSVGSYGLIDDEVGADW</sequence>
<dbReference type="EnsemblPlants" id="Kaladp0059s0007.1.v1.1">
    <property type="protein sequence ID" value="Kaladp0059s0007.1.v1.1"/>
    <property type="gene ID" value="Kaladp0059s0007.v1.1"/>
</dbReference>
<feature type="transmembrane region" description="Helical" evidence="1">
    <location>
        <begin position="95"/>
        <end position="114"/>
    </location>
</feature>
<feature type="transmembrane region" description="Helical" evidence="1">
    <location>
        <begin position="142"/>
        <end position="164"/>
    </location>
</feature>
<proteinExistence type="predicted"/>
<keyword evidence="1" id="KW-0472">Membrane</keyword>
<keyword evidence="3" id="KW-1185">Reference proteome</keyword>
<dbReference type="Proteomes" id="UP000594263">
    <property type="component" value="Unplaced"/>
</dbReference>
<keyword evidence="1" id="KW-1133">Transmembrane helix</keyword>
<protein>
    <submittedName>
        <fullName evidence="2">Uncharacterized protein</fullName>
    </submittedName>
</protein>
<reference evidence="2" key="1">
    <citation type="submission" date="2021-01" db="UniProtKB">
        <authorList>
            <consortium name="EnsemblPlants"/>
        </authorList>
    </citation>
    <scope>IDENTIFICATION</scope>
</reference>
<evidence type="ECO:0000313" key="3">
    <source>
        <dbReference type="Proteomes" id="UP000594263"/>
    </source>
</evidence>
<organism evidence="2 3">
    <name type="scientific">Kalanchoe fedtschenkoi</name>
    <name type="common">Lavender scallops</name>
    <name type="synonym">South American air plant</name>
    <dbReference type="NCBI Taxonomy" id="63787"/>
    <lineage>
        <taxon>Eukaryota</taxon>
        <taxon>Viridiplantae</taxon>
        <taxon>Streptophyta</taxon>
        <taxon>Embryophyta</taxon>
        <taxon>Tracheophyta</taxon>
        <taxon>Spermatophyta</taxon>
        <taxon>Magnoliopsida</taxon>
        <taxon>eudicotyledons</taxon>
        <taxon>Gunneridae</taxon>
        <taxon>Pentapetalae</taxon>
        <taxon>Saxifragales</taxon>
        <taxon>Crassulaceae</taxon>
        <taxon>Kalanchoe</taxon>
    </lineage>
</organism>